<dbReference type="InterPro" id="IPR008949">
    <property type="entry name" value="Isoprenoid_synthase_dom_sf"/>
</dbReference>
<dbReference type="EMBL" id="WWBZ02000062">
    <property type="protein sequence ID" value="KAF4302988.1"/>
    <property type="molecule type" value="Genomic_DNA"/>
</dbReference>
<dbReference type="PANTHER" id="PTHR11525:SF0">
    <property type="entry name" value="FARNESYL PYROPHOSPHATE SYNTHASE"/>
    <property type="match status" value="1"/>
</dbReference>
<keyword evidence="7" id="KW-1185">Reference proteome</keyword>
<dbReference type="GO" id="GO:0046872">
    <property type="term" value="F:metal ion binding"/>
    <property type="evidence" value="ECO:0007669"/>
    <property type="project" value="UniProtKB-KW"/>
</dbReference>
<gene>
    <name evidence="6" type="ORF">GTA08_BOTSDO09479</name>
</gene>
<dbReference type="GO" id="GO:0004161">
    <property type="term" value="F:dimethylallyltranstransferase activity"/>
    <property type="evidence" value="ECO:0007669"/>
    <property type="project" value="TreeGrafter"/>
</dbReference>
<comment type="cofactor">
    <cofactor evidence="1">
        <name>Mg(2+)</name>
        <dbReference type="ChEBI" id="CHEBI:18420"/>
    </cofactor>
</comment>
<evidence type="ECO:0000256" key="1">
    <source>
        <dbReference type="ARBA" id="ARBA00001946"/>
    </source>
</evidence>
<evidence type="ECO:0000313" key="6">
    <source>
        <dbReference type="EMBL" id="KAF4302988.1"/>
    </source>
</evidence>
<dbReference type="CDD" id="cd00685">
    <property type="entry name" value="Trans_IPPS_HT"/>
    <property type="match status" value="1"/>
</dbReference>
<dbReference type="InterPro" id="IPR039702">
    <property type="entry name" value="FPS1-like"/>
</dbReference>
<keyword evidence="3" id="KW-0479">Metal-binding</keyword>
<accession>A0A8H4IPN6</accession>
<dbReference type="PANTHER" id="PTHR11525">
    <property type="entry name" value="FARNESYL-PYROPHOSPHATE SYNTHETASE"/>
    <property type="match status" value="1"/>
</dbReference>
<keyword evidence="2 5" id="KW-0808">Transferase</keyword>
<dbReference type="GO" id="GO:0045337">
    <property type="term" value="P:farnesyl diphosphate biosynthetic process"/>
    <property type="evidence" value="ECO:0007669"/>
    <property type="project" value="TreeGrafter"/>
</dbReference>
<dbReference type="PROSITE" id="PS00444">
    <property type="entry name" value="POLYPRENYL_SYNTHASE_2"/>
    <property type="match status" value="1"/>
</dbReference>
<dbReference type="Pfam" id="PF00348">
    <property type="entry name" value="polyprenyl_synt"/>
    <property type="match status" value="1"/>
</dbReference>
<dbReference type="PROSITE" id="PS00723">
    <property type="entry name" value="POLYPRENYL_SYNTHASE_1"/>
    <property type="match status" value="1"/>
</dbReference>
<proteinExistence type="inferred from homology"/>
<dbReference type="Proteomes" id="UP000572817">
    <property type="component" value="Unassembled WGS sequence"/>
</dbReference>
<reference evidence="6" key="1">
    <citation type="submission" date="2020-04" db="EMBL/GenBank/DDBJ databases">
        <title>Genome Assembly and Annotation of Botryosphaeria dothidea sdau 11-99, a Latent Pathogen of Apple Fruit Ring Rot in China.</title>
        <authorList>
            <person name="Yu C."/>
            <person name="Diao Y."/>
            <person name="Lu Q."/>
            <person name="Zhao J."/>
            <person name="Cui S."/>
            <person name="Peng C."/>
            <person name="He B."/>
            <person name="Liu H."/>
        </authorList>
    </citation>
    <scope>NUCLEOTIDE SEQUENCE [LARGE SCALE GENOMIC DNA]</scope>
    <source>
        <strain evidence="6">Sdau11-99</strain>
    </source>
</reference>
<dbReference type="GO" id="GO:0004337">
    <property type="term" value="F:(2E,6E)-farnesyl diphosphate synthase activity"/>
    <property type="evidence" value="ECO:0007669"/>
    <property type="project" value="TreeGrafter"/>
</dbReference>
<dbReference type="SFLD" id="SFLDS00005">
    <property type="entry name" value="Isoprenoid_Synthase_Type_I"/>
    <property type="match status" value="1"/>
</dbReference>
<evidence type="ECO:0000256" key="4">
    <source>
        <dbReference type="ARBA" id="ARBA00022842"/>
    </source>
</evidence>
<dbReference type="SUPFAM" id="SSF48576">
    <property type="entry name" value="Terpenoid synthases"/>
    <property type="match status" value="1"/>
</dbReference>
<comment type="caution">
    <text evidence="6">The sequence shown here is derived from an EMBL/GenBank/DDBJ whole genome shotgun (WGS) entry which is preliminary data.</text>
</comment>
<evidence type="ECO:0000313" key="7">
    <source>
        <dbReference type="Proteomes" id="UP000572817"/>
    </source>
</evidence>
<evidence type="ECO:0000256" key="5">
    <source>
        <dbReference type="RuleBase" id="RU004466"/>
    </source>
</evidence>
<organism evidence="6 7">
    <name type="scientific">Botryosphaeria dothidea</name>
    <dbReference type="NCBI Taxonomy" id="55169"/>
    <lineage>
        <taxon>Eukaryota</taxon>
        <taxon>Fungi</taxon>
        <taxon>Dikarya</taxon>
        <taxon>Ascomycota</taxon>
        <taxon>Pezizomycotina</taxon>
        <taxon>Dothideomycetes</taxon>
        <taxon>Dothideomycetes incertae sedis</taxon>
        <taxon>Botryosphaeriales</taxon>
        <taxon>Botryosphaeriaceae</taxon>
        <taxon>Botryosphaeria</taxon>
    </lineage>
</organism>
<comment type="similarity">
    <text evidence="5">Belongs to the FPP/GGPP synthase family.</text>
</comment>
<sequence length="343" mass="39743">MTAGDKSTSVERFEAVFAKLVADLDDQFGEYKVPEDVRKQLKDCFFQNTFGGKCNRGVSVVDTCRILHGDDDLSEEQYFLAAALGWMVELLQAYLLVVDDIMDGSQTRRGRPCWYLRVGLSAANDGCLLRSSIFILLKKYFREHKNYVRMMELFNEVSFQTEIGQACDLTATGLPNDSWIEKHSFTAIYKTAYYSFYLPVALALFFCDKAAEDNLQTAKEILLLMGEYFQIQDDYLDNFANPSVLGKIGTDIQENKCSWLVIQAWRISNFEQRKVLEENYGRPGREHEVKRLYEELELRKIYANFEHHRVHELEEVISRIDESSGLKREVFTTFLGKIHKRSK</sequence>
<keyword evidence="4" id="KW-0460">Magnesium</keyword>
<evidence type="ECO:0000256" key="2">
    <source>
        <dbReference type="ARBA" id="ARBA00022679"/>
    </source>
</evidence>
<dbReference type="GO" id="GO:0005737">
    <property type="term" value="C:cytoplasm"/>
    <property type="evidence" value="ECO:0007669"/>
    <property type="project" value="TreeGrafter"/>
</dbReference>
<dbReference type="OrthoDB" id="10257492at2759"/>
<protein>
    <submittedName>
        <fullName evidence="6">Polyprenyl synthetase</fullName>
    </submittedName>
</protein>
<dbReference type="Gene3D" id="1.10.600.10">
    <property type="entry name" value="Farnesyl Diphosphate Synthase"/>
    <property type="match status" value="1"/>
</dbReference>
<dbReference type="SFLD" id="SFLDG01017">
    <property type="entry name" value="Polyprenyl_Transferase_Like"/>
    <property type="match status" value="1"/>
</dbReference>
<dbReference type="GO" id="GO:0046165">
    <property type="term" value="P:alcohol biosynthetic process"/>
    <property type="evidence" value="ECO:0007669"/>
    <property type="project" value="UniProtKB-ARBA"/>
</dbReference>
<evidence type="ECO:0000256" key="3">
    <source>
        <dbReference type="ARBA" id="ARBA00022723"/>
    </source>
</evidence>
<name>A0A8H4IPN6_9PEZI</name>
<dbReference type="GO" id="GO:0043386">
    <property type="term" value="P:mycotoxin biosynthetic process"/>
    <property type="evidence" value="ECO:0007669"/>
    <property type="project" value="UniProtKB-ARBA"/>
</dbReference>
<dbReference type="AlphaFoldDB" id="A0A8H4IPN6"/>
<dbReference type="InterPro" id="IPR033749">
    <property type="entry name" value="Polyprenyl_synt_CS"/>
</dbReference>
<dbReference type="InterPro" id="IPR000092">
    <property type="entry name" value="Polyprenyl_synt"/>
</dbReference>